<accession>A0A6S7IE56</accession>
<organism evidence="6 7">
    <name type="scientific">Paramuricea clavata</name>
    <name type="common">Red gorgonian</name>
    <name type="synonym">Violescent sea-whip</name>
    <dbReference type="NCBI Taxonomy" id="317549"/>
    <lineage>
        <taxon>Eukaryota</taxon>
        <taxon>Metazoa</taxon>
        <taxon>Cnidaria</taxon>
        <taxon>Anthozoa</taxon>
        <taxon>Octocorallia</taxon>
        <taxon>Malacalcyonacea</taxon>
        <taxon>Plexauridae</taxon>
        <taxon>Paramuricea</taxon>
    </lineage>
</organism>
<evidence type="ECO:0000256" key="1">
    <source>
        <dbReference type="ARBA" id="ARBA00004141"/>
    </source>
</evidence>
<keyword evidence="5" id="KW-0472">Membrane</keyword>
<dbReference type="Gene3D" id="6.10.110.10">
    <property type="match status" value="1"/>
</dbReference>
<evidence type="ECO:0000256" key="2">
    <source>
        <dbReference type="ARBA" id="ARBA00007262"/>
    </source>
</evidence>
<dbReference type="Proteomes" id="UP001152795">
    <property type="component" value="Unassembled WGS sequence"/>
</dbReference>
<evidence type="ECO:0000313" key="7">
    <source>
        <dbReference type="Proteomes" id="UP001152795"/>
    </source>
</evidence>
<keyword evidence="3" id="KW-0812">Transmembrane</keyword>
<protein>
    <submittedName>
        <fullName evidence="6">Interferon alpha-inducible 27 2 isoform X1</fullName>
    </submittedName>
</protein>
<keyword evidence="4" id="KW-1133">Transmembrane helix</keyword>
<dbReference type="GO" id="GO:0001836">
    <property type="term" value="P:release of cytochrome c from mitochondria"/>
    <property type="evidence" value="ECO:0007669"/>
    <property type="project" value="TreeGrafter"/>
</dbReference>
<dbReference type="InterPro" id="IPR038213">
    <property type="entry name" value="IFI6/IFI27-like_sf"/>
</dbReference>
<name>A0A6S7IE56_PARCT</name>
<dbReference type="PANTHER" id="PTHR16932">
    <property type="entry name" value="INTERFERON ALPHA-INDUCIBLE PROTEIN 27"/>
    <property type="match status" value="1"/>
</dbReference>
<reference evidence="6" key="1">
    <citation type="submission" date="2020-04" db="EMBL/GenBank/DDBJ databases">
        <authorList>
            <person name="Alioto T."/>
            <person name="Alioto T."/>
            <person name="Gomez Garrido J."/>
        </authorList>
    </citation>
    <scope>NUCLEOTIDE SEQUENCE</scope>
    <source>
        <strain evidence="6">A484AB</strain>
    </source>
</reference>
<dbReference type="GO" id="GO:0031966">
    <property type="term" value="C:mitochondrial membrane"/>
    <property type="evidence" value="ECO:0007669"/>
    <property type="project" value="TreeGrafter"/>
</dbReference>
<dbReference type="InterPro" id="IPR009311">
    <property type="entry name" value="IFI6/IFI27-like"/>
</dbReference>
<comment type="caution">
    <text evidence="6">The sequence shown here is derived from an EMBL/GenBank/DDBJ whole genome shotgun (WGS) entry which is preliminary data.</text>
</comment>
<keyword evidence="7" id="KW-1185">Reference proteome</keyword>
<dbReference type="PANTHER" id="PTHR16932:SF18">
    <property type="entry name" value="INTERFERON, ALPHA-INDUCIBLE PROTEIN 27-LIKE 2"/>
    <property type="match status" value="1"/>
</dbReference>
<evidence type="ECO:0000256" key="4">
    <source>
        <dbReference type="ARBA" id="ARBA00022989"/>
    </source>
</evidence>
<dbReference type="AlphaFoldDB" id="A0A6S7IE56"/>
<comment type="similarity">
    <text evidence="2">Belongs to the IFI6/IFI27 family.</text>
</comment>
<sequence>MWFSLNHGPLGFGFDIPVTPRTVGGALVGGVVTAAAAPVILGVAGFTGAGITAGSLGAFMMSALAPTAVGGLVATLQSVGAAGLGYGGYLVAGIAGAVVTGGTVGAICENSNSKRN</sequence>
<comment type="subcellular location">
    <subcellularLocation>
        <location evidence="1">Membrane</location>
        <topology evidence="1">Multi-pass membrane protein</topology>
    </subcellularLocation>
</comment>
<gene>
    <name evidence="6" type="ORF">PACLA_8A057211</name>
</gene>
<evidence type="ECO:0000256" key="5">
    <source>
        <dbReference type="ARBA" id="ARBA00023136"/>
    </source>
</evidence>
<evidence type="ECO:0000313" key="6">
    <source>
        <dbReference type="EMBL" id="CAB4015737.1"/>
    </source>
</evidence>
<dbReference type="OrthoDB" id="440424at2759"/>
<dbReference type="GO" id="GO:0097193">
    <property type="term" value="P:intrinsic apoptotic signaling pathway"/>
    <property type="evidence" value="ECO:0007669"/>
    <property type="project" value="TreeGrafter"/>
</dbReference>
<dbReference type="Pfam" id="PF06140">
    <property type="entry name" value="Ifi-6-16"/>
    <property type="match status" value="1"/>
</dbReference>
<evidence type="ECO:0000256" key="3">
    <source>
        <dbReference type="ARBA" id="ARBA00022692"/>
    </source>
</evidence>
<proteinExistence type="inferred from homology"/>
<dbReference type="EMBL" id="CACRXK020008824">
    <property type="protein sequence ID" value="CAB4015737.1"/>
    <property type="molecule type" value="Genomic_DNA"/>
</dbReference>